<dbReference type="Gene3D" id="3.40.630.10">
    <property type="entry name" value="Zn peptidases"/>
    <property type="match status" value="1"/>
</dbReference>
<gene>
    <name evidence="6" type="ORF">HKW67_03645</name>
</gene>
<reference evidence="6 7" key="1">
    <citation type="submission" date="2020-05" db="EMBL/GenBank/DDBJ databases">
        <title>Complete genome sequence of Gemmatimonas greenlandica TET16.</title>
        <authorList>
            <person name="Zeng Y."/>
        </authorList>
    </citation>
    <scope>NUCLEOTIDE SEQUENCE [LARGE SCALE GENOMIC DNA]</scope>
    <source>
        <strain evidence="6 7">TET16</strain>
    </source>
</reference>
<dbReference type="SUPFAM" id="SSF53187">
    <property type="entry name" value="Zn-dependent exopeptidases"/>
    <property type="match status" value="1"/>
</dbReference>
<dbReference type="InterPro" id="IPR000834">
    <property type="entry name" value="Peptidase_M14"/>
</dbReference>
<dbReference type="KEGG" id="ggr:HKW67_03645"/>
<dbReference type="Proteomes" id="UP000500938">
    <property type="component" value="Chromosome"/>
</dbReference>
<dbReference type="GO" id="GO:0006508">
    <property type="term" value="P:proteolysis"/>
    <property type="evidence" value="ECO:0007669"/>
    <property type="project" value="InterPro"/>
</dbReference>
<comment type="cofactor">
    <cofactor evidence="1">
        <name>Zn(2+)</name>
        <dbReference type="ChEBI" id="CHEBI:29105"/>
    </cofactor>
</comment>
<feature type="domain" description="Peptidase M14" evidence="5">
    <location>
        <begin position="58"/>
        <end position="342"/>
    </location>
</feature>
<evidence type="ECO:0000313" key="7">
    <source>
        <dbReference type="Proteomes" id="UP000500938"/>
    </source>
</evidence>
<name>A0A6M4ILB7_9BACT</name>
<dbReference type="Pfam" id="PF00246">
    <property type="entry name" value="Peptidase_M14"/>
    <property type="match status" value="1"/>
</dbReference>
<feature type="chain" id="PRO_5026709843" description="Peptidase M14 domain-containing protein" evidence="4">
    <location>
        <begin position="30"/>
        <end position="589"/>
    </location>
</feature>
<proteinExistence type="inferred from homology"/>
<feature type="signal peptide" evidence="4">
    <location>
        <begin position="1"/>
        <end position="29"/>
    </location>
</feature>
<evidence type="ECO:0000259" key="5">
    <source>
        <dbReference type="PROSITE" id="PS52035"/>
    </source>
</evidence>
<dbReference type="PANTHER" id="PTHR11705">
    <property type="entry name" value="PROTEASE FAMILY M14 CARBOXYPEPTIDASE A,B"/>
    <property type="match status" value="1"/>
</dbReference>
<dbReference type="PANTHER" id="PTHR11705:SF145">
    <property type="entry name" value="PEPTIDASE M14 CARBOXYPEPTIDASE A DOMAIN-CONTAINING PROTEIN"/>
    <property type="match status" value="1"/>
</dbReference>
<dbReference type="AlphaFoldDB" id="A0A6M4ILB7"/>
<dbReference type="EMBL" id="CP053085">
    <property type="protein sequence ID" value="QJR34668.1"/>
    <property type="molecule type" value="Genomic_DNA"/>
</dbReference>
<dbReference type="GO" id="GO:0005615">
    <property type="term" value="C:extracellular space"/>
    <property type="evidence" value="ECO:0007669"/>
    <property type="project" value="TreeGrafter"/>
</dbReference>
<comment type="similarity">
    <text evidence="2 3">Belongs to the peptidase M14 family.</text>
</comment>
<evidence type="ECO:0000256" key="2">
    <source>
        <dbReference type="ARBA" id="ARBA00005988"/>
    </source>
</evidence>
<evidence type="ECO:0000313" key="6">
    <source>
        <dbReference type="EMBL" id="QJR34668.1"/>
    </source>
</evidence>
<dbReference type="RefSeq" id="WP_171224096.1">
    <property type="nucleotide sequence ID" value="NZ_CP053085.1"/>
</dbReference>
<accession>A0A6M4ILB7</accession>
<dbReference type="SMART" id="SM00631">
    <property type="entry name" value="Zn_pept"/>
    <property type="match status" value="1"/>
</dbReference>
<dbReference type="GO" id="GO:0008270">
    <property type="term" value="F:zinc ion binding"/>
    <property type="evidence" value="ECO:0007669"/>
    <property type="project" value="InterPro"/>
</dbReference>
<feature type="active site" description="Proton donor/acceptor" evidence="3">
    <location>
        <position position="317"/>
    </location>
</feature>
<evidence type="ECO:0000256" key="3">
    <source>
        <dbReference type="PROSITE-ProRule" id="PRU01379"/>
    </source>
</evidence>
<keyword evidence="7" id="KW-1185">Reference proteome</keyword>
<dbReference type="PROSITE" id="PS52035">
    <property type="entry name" value="PEPTIDASE_M14"/>
    <property type="match status" value="1"/>
</dbReference>
<sequence length="589" mass="63666">MKPLSVSRATRALCALASAVALLDGRALAAQGPAKATATKATGGAQWLTRPERTDFAETSRYDEVIAYMKQMAAVNPNIHLTTYGYTTEGRPLPLAVIGAPGATAAQVLATNKTRVYIQGNIHAGEVEGKEALLWLLRSIAKGERNAWLKTTVLLINPIYNADGNERVAVTNRGSQAGPVGGMGTRENALGLDLNRDGTKMETAEARSMASLLTRYQPHVAMDLHTTDGSSTSGFNMTYETSLNPNNSKAQMSLLRDVLLPEITKNVKAKHGSDWFYYGGVSGTGDQRAWRSDAELAKPRYTSTYYGVRNILGLLTETYSYASFKTRITETYWFLEESLGYVASHGETVRDVVAKANAESIIGQQLAVRQQLVKAPALQKIVFAPTISVRNPYVADRPYRLRPDGLGDANVTSEMLPFYGTAEPTETTLAPRAWVVPMTAAPTAAAAPAPAPGGVGGTRGGAAGTPTQRMMATVIDRLEAHGIRYSVTTADQPFSGDRFKIATNTLETREYQGTHKGRTLTGAWEATEQTLPAGSLVIPMDQPLARLTFILMDPRSDDGFMWWNLLDAVLGQSPAPAYFPVLRSMNAVR</sequence>
<evidence type="ECO:0000256" key="1">
    <source>
        <dbReference type="ARBA" id="ARBA00001947"/>
    </source>
</evidence>
<evidence type="ECO:0000256" key="4">
    <source>
        <dbReference type="SAM" id="SignalP"/>
    </source>
</evidence>
<dbReference type="GO" id="GO:0004181">
    <property type="term" value="F:metallocarboxypeptidase activity"/>
    <property type="evidence" value="ECO:0007669"/>
    <property type="project" value="InterPro"/>
</dbReference>
<keyword evidence="4" id="KW-0732">Signal</keyword>
<organism evidence="6 7">
    <name type="scientific">Gemmatimonas groenlandica</name>
    <dbReference type="NCBI Taxonomy" id="2732249"/>
    <lineage>
        <taxon>Bacteria</taxon>
        <taxon>Pseudomonadati</taxon>
        <taxon>Gemmatimonadota</taxon>
        <taxon>Gemmatimonadia</taxon>
        <taxon>Gemmatimonadales</taxon>
        <taxon>Gemmatimonadaceae</taxon>
        <taxon>Gemmatimonas</taxon>
    </lineage>
</organism>
<protein>
    <recommendedName>
        <fullName evidence="5">Peptidase M14 domain-containing protein</fullName>
    </recommendedName>
</protein>